<protein>
    <recommendedName>
        <fullName evidence="5">RING-type domain-containing protein</fullName>
    </recommendedName>
</protein>
<name>A0A815BXJ3_ADIRI</name>
<reference evidence="6" key="1">
    <citation type="submission" date="2021-02" db="EMBL/GenBank/DDBJ databases">
        <authorList>
            <person name="Nowell W R."/>
        </authorList>
    </citation>
    <scope>NUCLEOTIDE SEQUENCE</scope>
</reference>
<dbReference type="PANTHER" id="PTHR36649:SF28">
    <property type="entry name" value="UBIQUITIN-LIKE DOMAIN-CONTAINING PROTEIN"/>
    <property type="match status" value="1"/>
</dbReference>
<dbReference type="Gene3D" id="3.90.228.10">
    <property type="match status" value="1"/>
</dbReference>
<evidence type="ECO:0000256" key="3">
    <source>
        <dbReference type="PROSITE-ProRule" id="PRU00175"/>
    </source>
</evidence>
<dbReference type="SUPFAM" id="SSF56399">
    <property type="entry name" value="ADP-ribosylation"/>
    <property type="match status" value="1"/>
</dbReference>
<sequence>MSCQFGQSNRPLSTEEVQRRINSSKICEKLLKILSEDQGYQFVSFSSKNHKELMEKIIKESNEQENQQYEQINSIEKEFTKTILRTFEEQMIKYEIFSIHSFNQSKTIYLPITMKVCDAHRIFSTLLYSVDKTKIPVDLADYVLIYENILISYEVQHKELFEELLKISFRLNRIGLSPFRILVIHKSQLIILERKETKIFSNEPISILKLILFHLFPMNLIELSSNENDFRKTFSNNKDYYWPFMEIKMGIIPSAKLIHPFKYEKLREFIAETLLVDNSLNNTQITFENCMKILEKIFETFHTNSICLKSMKSSLEKLVDVYDYPLLIALPYDRLFLSQFSKIQSSDHRLAQGIMTNGKYYSIQNNPFTSMESLKINRGSFIHLRFNNQLDTILNRNHSNETIKFNESYEYKIGSYCSIEIDGNSVQLQFSSDIMNFLLSNETTPFNGTNINYLRSHIKVSHNWINNSTNINQSIVVPTDETEDSLRDHFRFLTLTNSPSLCSLSICEKPECFNCLTPLSDEDFQCPKCTQVFCRQCIESNPSENPQSYFCPKCYSLNKLFDYQMSNTIGKFVKIGISAFQCVKCGSIPEQHRICRDPKCATLICYPCCSNETTNEIDKCPKCRINDIYHNTTVSYFIQKILLYDRIKNRDIDDHSVIVDDSIPRTMWTEEDWRPRFGNFKENFDRIISVIEFDGNHIEFPGEIQSRPKLIINEPYEYSCPESLQVSYWYDHPDKNCWENDKTTQFYTKDQSTIFTYISHFSKFTIRNTRLVDFIMLDKALLNIVYDYDFTLENGVNRIEYRGPERYFRPRGWYRIAIDVLRKYKDTAWLGTNKNAWPVAYHGTASDNARKILCNGLLAGGSQGIQQSNGEVHGKGIYLSPYSTYSGSESYAKPLTMDGKRYQVIFQVRVESSQIIKTEDRFVWVCRNPSAIRPYGILYREINEQHNTHV</sequence>
<evidence type="ECO:0000256" key="1">
    <source>
        <dbReference type="ARBA" id="ARBA00022771"/>
    </source>
</evidence>
<gene>
    <name evidence="6" type="ORF">EDS130_LOCUS29290</name>
</gene>
<dbReference type="InterPro" id="IPR001841">
    <property type="entry name" value="Znf_RING"/>
</dbReference>
<dbReference type="PROSITE" id="PS50089">
    <property type="entry name" value="ZF_RING_2"/>
    <property type="match status" value="1"/>
</dbReference>
<evidence type="ECO:0000259" key="5">
    <source>
        <dbReference type="PROSITE" id="PS50089"/>
    </source>
</evidence>
<feature type="domain" description="RING-type" evidence="5">
    <location>
        <begin position="512"/>
        <end position="554"/>
    </location>
</feature>
<dbReference type="EMBL" id="CAJNOJ010000197">
    <property type="protein sequence ID" value="CAF1276232.1"/>
    <property type="molecule type" value="Genomic_DNA"/>
</dbReference>
<dbReference type="PANTHER" id="PTHR36649">
    <property type="entry name" value="UBIQUITIN-LIKE DOMAIN-CONTAINING PROTEIN"/>
    <property type="match status" value="1"/>
</dbReference>
<keyword evidence="4" id="KW-0175">Coiled coil</keyword>
<evidence type="ECO:0000256" key="4">
    <source>
        <dbReference type="SAM" id="Coils"/>
    </source>
</evidence>
<keyword evidence="1 3" id="KW-0479">Metal-binding</keyword>
<organism evidence="6 7">
    <name type="scientific">Adineta ricciae</name>
    <name type="common">Rotifer</name>
    <dbReference type="NCBI Taxonomy" id="249248"/>
    <lineage>
        <taxon>Eukaryota</taxon>
        <taxon>Metazoa</taxon>
        <taxon>Spiralia</taxon>
        <taxon>Gnathifera</taxon>
        <taxon>Rotifera</taxon>
        <taxon>Eurotatoria</taxon>
        <taxon>Bdelloidea</taxon>
        <taxon>Adinetida</taxon>
        <taxon>Adinetidae</taxon>
        <taxon>Adineta</taxon>
    </lineage>
</organism>
<dbReference type="Proteomes" id="UP000663852">
    <property type="component" value="Unassembled WGS sequence"/>
</dbReference>
<accession>A0A815BXJ3</accession>
<evidence type="ECO:0000256" key="2">
    <source>
        <dbReference type="ARBA" id="ARBA00022833"/>
    </source>
</evidence>
<dbReference type="GO" id="GO:0008270">
    <property type="term" value="F:zinc ion binding"/>
    <property type="evidence" value="ECO:0007669"/>
    <property type="project" value="UniProtKB-KW"/>
</dbReference>
<keyword evidence="1 3" id="KW-0863">Zinc-finger</keyword>
<dbReference type="OrthoDB" id="428577at2759"/>
<evidence type="ECO:0000313" key="7">
    <source>
        <dbReference type="Proteomes" id="UP000663852"/>
    </source>
</evidence>
<keyword evidence="2" id="KW-0862">Zinc</keyword>
<dbReference type="AlphaFoldDB" id="A0A815BXJ3"/>
<proteinExistence type="predicted"/>
<evidence type="ECO:0000313" key="6">
    <source>
        <dbReference type="EMBL" id="CAF1276232.1"/>
    </source>
</evidence>
<feature type="coiled-coil region" evidence="4">
    <location>
        <begin position="47"/>
        <end position="78"/>
    </location>
</feature>
<comment type="caution">
    <text evidence="6">The sequence shown here is derived from an EMBL/GenBank/DDBJ whole genome shotgun (WGS) entry which is preliminary data.</text>
</comment>